<comment type="similarity">
    <text evidence="2 10">Belongs to the glycosyl hydrolase 5 (cellulase A) family.</text>
</comment>
<feature type="region of interest" description="Disordered" evidence="11">
    <location>
        <begin position="451"/>
        <end position="472"/>
    </location>
</feature>
<dbReference type="InParanoid" id="G8YPF5"/>
<dbReference type="AlphaFoldDB" id="G8YPF5"/>
<dbReference type="GO" id="GO:0009251">
    <property type="term" value="P:glucan catabolic process"/>
    <property type="evidence" value="ECO:0007669"/>
    <property type="project" value="TreeGrafter"/>
</dbReference>
<keyword evidence="16" id="KW-1185">Reference proteome</keyword>
<evidence type="ECO:0000256" key="7">
    <source>
        <dbReference type="ARBA" id="ARBA00023316"/>
    </source>
</evidence>
<evidence type="ECO:0000256" key="1">
    <source>
        <dbReference type="ARBA" id="ARBA00004613"/>
    </source>
</evidence>
<evidence type="ECO:0000256" key="9">
    <source>
        <dbReference type="ARBA" id="ARBA00038929"/>
    </source>
</evidence>
<feature type="signal peptide" evidence="12">
    <location>
        <begin position="1"/>
        <end position="20"/>
    </location>
</feature>
<evidence type="ECO:0000256" key="8">
    <source>
        <dbReference type="ARBA" id="ARBA00036824"/>
    </source>
</evidence>
<feature type="chain" id="PRO_5007664909" description="glucan 1,3-beta-glucosidase" evidence="12">
    <location>
        <begin position="21"/>
        <end position="513"/>
    </location>
</feature>
<evidence type="ECO:0000256" key="4">
    <source>
        <dbReference type="ARBA" id="ARBA00022729"/>
    </source>
</evidence>
<name>G8YPF5_PICSO</name>
<feature type="compositionally biased region" description="Polar residues" evidence="11">
    <location>
        <begin position="462"/>
        <end position="472"/>
    </location>
</feature>
<dbReference type="GO" id="GO:0004338">
    <property type="term" value="F:glucan exo-1,3-beta-glucosidase activity"/>
    <property type="evidence" value="ECO:0007669"/>
    <property type="project" value="UniProtKB-EC"/>
</dbReference>
<dbReference type="InterPro" id="IPR017853">
    <property type="entry name" value="GH"/>
</dbReference>
<dbReference type="OMA" id="CWKTEST"/>
<dbReference type="EC" id="3.2.1.58" evidence="9"/>
<evidence type="ECO:0000256" key="3">
    <source>
        <dbReference type="ARBA" id="ARBA00022525"/>
    </source>
</evidence>
<reference evidence="16" key="2">
    <citation type="journal article" date="2012" name="G3 (Bethesda)">
        <title>Pichia sorbitophila, an interspecies yeast hybrid reveals early steps of genome resolution following polyploidization.</title>
        <authorList>
            <person name="Leh Louis V."/>
            <person name="Despons L."/>
            <person name="Friedrich A."/>
            <person name="Martin T."/>
            <person name="Durrens P."/>
            <person name="Casaregola S."/>
            <person name="Neuveglise C."/>
            <person name="Fairhead C."/>
            <person name="Marck C."/>
            <person name="Cruz J.A."/>
            <person name="Straub M.L."/>
            <person name="Kugler V."/>
            <person name="Sacerdot C."/>
            <person name="Uzunov Z."/>
            <person name="Thierry A."/>
            <person name="Weiss S."/>
            <person name="Bleykasten C."/>
            <person name="De Montigny J."/>
            <person name="Jacques N."/>
            <person name="Jung P."/>
            <person name="Lemaire M."/>
            <person name="Mallet S."/>
            <person name="Morel G."/>
            <person name="Richard G.F."/>
            <person name="Sarkar A."/>
            <person name="Savel G."/>
            <person name="Schacherer J."/>
            <person name="Seret M.L."/>
            <person name="Talla E."/>
            <person name="Samson G."/>
            <person name="Jubin C."/>
            <person name="Poulain J."/>
            <person name="Vacherie B."/>
            <person name="Barbe V."/>
            <person name="Pelletier E."/>
            <person name="Sherman D.J."/>
            <person name="Westhof E."/>
            <person name="Weissenbach J."/>
            <person name="Baret P.V."/>
            <person name="Wincker P."/>
            <person name="Gaillardin C."/>
            <person name="Dujon B."/>
            <person name="Souciet J.L."/>
        </authorList>
    </citation>
    <scope>NUCLEOTIDE SEQUENCE [LARGE SCALE GENOMIC DNA]</scope>
    <source>
        <strain evidence="16">ATCC MYA-4447 / BCRC 22081 / CBS 7064 / NBRC 10061 / NRRL Y-12695</strain>
    </source>
</reference>
<comment type="catalytic activity">
    <reaction evidence="8">
        <text>Successive hydrolysis of beta-D-glucose units from the non-reducing ends of (1-&gt;3)-beta-D-glucans, releasing alpha-glucose.</text>
        <dbReference type="EC" id="3.2.1.58"/>
    </reaction>
</comment>
<evidence type="ECO:0000256" key="11">
    <source>
        <dbReference type="SAM" id="MobiDB-lite"/>
    </source>
</evidence>
<dbReference type="GO" id="GO:0005576">
    <property type="term" value="C:extracellular region"/>
    <property type="evidence" value="ECO:0007669"/>
    <property type="project" value="UniProtKB-SubCell"/>
</dbReference>
<dbReference type="OrthoDB" id="62120at2759"/>
<evidence type="ECO:0000256" key="5">
    <source>
        <dbReference type="ARBA" id="ARBA00022801"/>
    </source>
</evidence>
<organism evidence="15 16">
    <name type="scientific">Pichia sorbitophila (strain ATCC MYA-4447 / BCRC 22081 / CBS 7064 / NBRC 10061 / NRRL Y-12695)</name>
    <name type="common">Hybrid yeast</name>
    <dbReference type="NCBI Taxonomy" id="559304"/>
    <lineage>
        <taxon>Eukaryota</taxon>
        <taxon>Fungi</taxon>
        <taxon>Dikarya</taxon>
        <taxon>Ascomycota</taxon>
        <taxon>Saccharomycotina</taxon>
        <taxon>Pichiomycetes</taxon>
        <taxon>Debaryomycetaceae</taxon>
        <taxon>Millerozyma</taxon>
    </lineage>
</organism>
<evidence type="ECO:0000256" key="12">
    <source>
        <dbReference type="SAM" id="SignalP"/>
    </source>
</evidence>
<evidence type="ECO:0000313" key="14">
    <source>
        <dbReference type="EMBL" id="CCE78540.1"/>
    </source>
</evidence>
<gene>
    <name evidence="15" type="primary">Piso0_001166</name>
    <name evidence="14" type="ORF">GNLVRS01_PISO0C12344g</name>
    <name evidence="15" type="ORF">GNLVRS01_PISO0D12411g</name>
</gene>
<dbReference type="InterPro" id="IPR001547">
    <property type="entry name" value="Glyco_hydro_5"/>
</dbReference>
<dbReference type="GO" id="GO:0009986">
    <property type="term" value="C:cell surface"/>
    <property type="evidence" value="ECO:0007669"/>
    <property type="project" value="TreeGrafter"/>
</dbReference>
<accession>G8YPF5</accession>
<proteinExistence type="inferred from homology"/>
<evidence type="ECO:0000313" key="16">
    <source>
        <dbReference type="Proteomes" id="UP000005222"/>
    </source>
</evidence>
<evidence type="ECO:0000256" key="10">
    <source>
        <dbReference type="RuleBase" id="RU361153"/>
    </source>
</evidence>
<dbReference type="EMBL" id="FO082056">
    <property type="protein sequence ID" value="CCE79126.1"/>
    <property type="molecule type" value="Genomic_DNA"/>
</dbReference>
<keyword evidence="4 12" id="KW-0732">Signal</keyword>
<evidence type="ECO:0000256" key="6">
    <source>
        <dbReference type="ARBA" id="ARBA00023295"/>
    </source>
</evidence>
<dbReference type="GO" id="GO:0071555">
    <property type="term" value="P:cell wall organization"/>
    <property type="evidence" value="ECO:0007669"/>
    <property type="project" value="UniProtKB-KW"/>
</dbReference>
<evidence type="ECO:0000313" key="15">
    <source>
        <dbReference type="EMBL" id="CCE79126.1"/>
    </source>
</evidence>
<feature type="domain" description="Glycoside hydrolase family 5" evidence="13">
    <location>
        <begin position="125"/>
        <end position="314"/>
    </location>
</feature>
<dbReference type="HOGENOM" id="CLU_004624_0_1_1"/>
<keyword evidence="3" id="KW-0964">Secreted</keyword>
<dbReference type="PANTHER" id="PTHR31297">
    <property type="entry name" value="GLUCAN ENDO-1,6-BETA-GLUCOSIDASE B"/>
    <property type="match status" value="1"/>
</dbReference>
<dbReference type="Proteomes" id="UP000005222">
    <property type="component" value="Chromosome D"/>
</dbReference>
<evidence type="ECO:0000256" key="2">
    <source>
        <dbReference type="ARBA" id="ARBA00005641"/>
    </source>
</evidence>
<dbReference type="eggNOG" id="ENOG502QRG8">
    <property type="taxonomic scope" value="Eukaryota"/>
</dbReference>
<keyword evidence="6 10" id="KW-0326">Glycosidase</keyword>
<dbReference type="InterPro" id="IPR050386">
    <property type="entry name" value="Glycosyl_hydrolase_5"/>
</dbReference>
<dbReference type="Proteomes" id="UP000005222">
    <property type="component" value="Chromosome C"/>
</dbReference>
<dbReference type="SUPFAM" id="SSF51445">
    <property type="entry name" value="(Trans)glycosidases"/>
    <property type="match status" value="1"/>
</dbReference>
<keyword evidence="5 10" id="KW-0378">Hydrolase</keyword>
<comment type="subcellular location">
    <subcellularLocation>
        <location evidence="1">Secreted</location>
    </subcellularLocation>
</comment>
<sequence>MVPLKLLLFFSLFYLSSVNADEERPFDNTIEVQRNISGVLGDWVNKYRHPEPNNAVLNNTTREKDADNEKIYGVSLGGWLVLEPWITPSLFDEAANYSATGEIPGDEYSFCKLLGKDECKRVLQQHWDSFYNKDDFEDIAKLGINLVRIPIGYWAFGLLDDDPYVQGQEEYLDKAIGWAQSFDLDVQIDLHGMPGSQNGFDNSGLRTNEPKWLEVEAYMNLTYKVLDYFVEKYCTNEFKETVKGIQVVNEPFSYKIDMEKLIDFYFDAYDMIREKGIDTELFFHDGFLPIGSWDWFMNNSATYPNITLDHHLYEIFSTNQVALGIEEHVNNVIGQGEAMAKIPQKSIVGEFSGAITDCTKYINGVGLGARYNGTFPASEYVGSCEGHDDIHSWSPEKKKDTMRFLEVQFDTFSRKSKGWIFWCYKTENTIEWDLKRLNEYDMLPADFAGPPYSPSRRNSPRQTSSEYGYSAQHTRSSGASRISDTSFFSWTTRTFSNCISIALLLASSLFIIA</sequence>
<reference evidence="15" key="1">
    <citation type="submission" date="2011-10" db="EMBL/GenBank/DDBJ databases">
        <authorList>
            <person name="Genoscope - CEA"/>
        </authorList>
    </citation>
    <scope>NUCLEOTIDE SEQUENCE</scope>
</reference>
<dbReference type="STRING" id="559304.G8YPF5"/>
<keyword evidence="7" id="KW-0961">Cell wall biogenesis/degradation</keyword>
<dbReference type="PANTHER" id="PTHR31297:SF1">
    <property type="entry name" value="GLUCAN 1,3-BETA-GLUCOSIDASE I_II-RELATED"/>
    <property type="match status" value="1"/>
</dbReference>
<dbReference type="Gene3D" id="3.20.20.80">
    <property type="entry name" value="Glycosidases"/>
    <property type="match status" value="1"/>
</dbReference>
<dbReference type="EMBL" id="FO082057">
    <property type="protein sequence ID" value="CCE78540.1"/>
    <property type="molecule type" value="Genomic_DNA"/>
</dbReference>
<dbReference type="Pfam" id="PF00150">
    <property type="entry name" value="Cellulase"/>
    <property type="match status" value="1"/>
</dbReference>
<protein>
    <recommendedName>
        <fullName evidence="9">glucan 1,3-beta-glucosidase</fullName>
        <ecNumber evidence="9">3.2.1.58</ecNumber>
    </recommendedName>
</protein>
<evidence type="ECO:0000259" key="13">
    <source>
        <dbReference type="Pfam" id="PF00150"/>
    </source>
</evidence>